<dbReference type="EMBL" id="JARKIB010000021">
    <property type="protein sequence ID" value="KAJ7767627.1"/>
    <property type="molecule type" value="Genomic_DNA"/>
</dbReference>
<evidence type="ECO:0000313" key="2">
    <source>
        <dbReference type="EMBL" id="KAJ7767627.1"/>
    </source>
</evidence>
<keyword evidence="3" id="KW-1185">Reference proteome</keyword>
<gene>
    <name evidence="2" type="ORF">B0H16DRAFT_1686612</name>
</gene>
<feature type="region of interest" description="Disordered" evidence="1">
    <location>
        <begin position="545"/>
        <end position="595"/>
    </location>
</feature>
<evidence type="ECO:0000313" key="3">
    <source>
        <dbReference type="Proteomes" id="UP001215598"/>
    </source>
</evidence>
<evidence type="ECO:0000256" key="1">
    <source>
        <dbReference type="SAM" id="MobiDB-lite"/>
    </source>
</evidence>
<dbReference type="Proteomes" id="UP001215598">
    <property type="component" value="Unassembled WGS sequence"/>
</dbReference>
<feature type="region of interest" description="Disordered" evidence="1">
    <location>
        <begin position="306"/>
        <end position="352"/>
    </location>
</feature>
<proteinExistence type="predicted"/>
<dbReference type="AlphaFoldDB" id="A0AAD7NM67"/>
<accession>A0AAD7NM67</accession>
<feature type="compositionally biased region" description="Basic residues" evidence="1">
    <location>
        <begin position="585"/>
        <end position="595"/>
    </location>
</feature>
<organism evidence="2 3">
    <name type="scientific">Mycena metata</name>
    <dbReference type="NCBI Taxonomy" id="1033252"/>
    <lineage>
        <taxon>Eukaryota</taxon>
        <taxon>Fungi</taxon>
        <taxon>Dikarya</taxon>
        <taxon>Basidiomycota</taxon>
        <taxon>Agaricomycotina</taxon>
        <taxon>Agaricomycetes</taxon>
        <taxon>Agaricomycetidae</taxon>
        <taxon>Agaricales</taxon>
        <taxon>Marasmiineae</taxon>
        <taxon>Mycenaceae</taxon>
        <taxon>Mycena</taxon>
    </lineage>
</organism>
<reference evidence="2" key="1">
    <citation type="submission" date="2023-03" db="EMBL/GenBank/DDBJ databases">
        <title>Massive genome expansion in bonnet fungi (Mycena s.s.) driven by repeated elements and novel gene families across ecological guilds.</title>
        <authorList>
            <consortium name="Lawrence Berkeley National Laboratory"/>
            <person name="Harder C.B."/>
            <person name="Miyauchi S."/>
            <person name="Viragh M."/>
            <person name="Kuo A."/>
            <person name="Thoen E."/>
            <person name="Andreopoulos B."/>
            <person name="Lu D."/>
            <person name="Skrede I."/>
            <person name="Drula E."/>
            <person name="Henrissat B."/>
            <person name="Morin E."/>
            <person name="Kohler A."/>
            <person name="Barry K."/>
            <person name="LaButti K."/>
            <person name="Morin E."/>
            <person name="Salamov A."/>
            <person name="Lipzen A."/>
            <person name="Mereny Z."/>
            <person name="Hegedus B."/>
            <person name="Baldrian P."/>
            <person name="Stursova M."/>
            <person name="Weitz H."/>
            <person name="Taylor A."/>
            <person name="Grigoriev I.V."/>
            <person name="Nagy L.G."/>
            <person name="Martin F."/>
            <person name="Kauserud H."/>
        </authorList>
    </citation>
    <scope>NUCLEOTIDE SEQUENCE</scope>
    <source>
        <strain evidence="2">CBHHK182m</strain>
    </source>
</reference>
<sequence length="595" mass="65276">MFFQYYGVDVLVVRHSDLEQEPGSFSEFKLNRFQFHKFKVAVPRINFNAPRSNFAAPKLPPLAKKKSRLSRQCSNMTVCHELTATPSAAPLPPWAAKRERETDGVVRTPMREIGARMEERGRAGTAPKYANRRPFIEGCTHCSLGMGQTGECRAENVAAESKWAATAAQTRTCSVRSDKIPGTIGTVDRVILGFWRTQLPLEQLSGYGSVIPAALHDSTAQWGPIAFKVRKILALNWTEPDRGNTTRMGGRAPKIRDERRARGGRSAVGVTPQRLPPRVLLPALSASAPATDDVLVLEGDDPYAANQADRDAEGAPAADGDTGGCRRNYRRGGMGMGVRSGGGTSRTKNDYASSAERAYGSWDAAERMAGCSRASESETQCRRPGGERKRRRKGREEGVSSVAGQRSAKALTRRTVRVRRVEDRKHGRVLICRAPSVELSSCSSGTFHARRTKNGAPASEAIELRNYNPHIKDIGRVYGRARIRGTGTRTLLNRSELLPAGSGIGRSARCVDSFNPGQLEGSPMEPLASMTQIRVLPRLQITRFNPTSDAHGTARVRRSPPDSTHLQGGNYDHVPFASDNQETFRKHRRVTGQKL</sequence>
<feature type="compositionally biased region" description="Gly residues" evidence="1">
    <location>
        <begin position="332"/>
        <end position="344"/>
    </location>
</feature>
<name>A0AAD7NM67_9AGAR</name>
<comment type="caution">
    <text evidence="2">The sequence shown here is derived from an EMBL/GenBank/DDBJ whole genome shotgun (WGS) entry which is preliminary data.</text>
</comment>
<feature type="compositionally biased region" description="Basic and acidic residues" evidence="1">
    <location>
        <begin position="375"/>
        <end position="387"/>
    </location>
</feature>
<protein>
    <submittedName>
        <fullName evidence="2">Uncharacterized protein</fullName>
    </submittedName>
</protein>
<feature type="region of interest" description="Disordered" evidence="1">
    <location>
        <begin position="370"/>
        <end position="411"/>
    </location>
</feature>